<keyword evidence="3 6" id="KW-0812">Transmembrane</keyword>
<dbReference type="PANTHER" id="PTHR33931">
    <property type="entry name" value="HOLIN-LIKE PROTEIN CIDA-RELATED"/>
    <property type="match status" value="1"/>
</dbReference>
<evidence type="ECO:0000256" key="5">
    <source>
        <dbReference type="ARBA" id="ARBA00023136"/>
    </source>
</evidence>
<evidence type="ECO:0000256" key="3">
    <source>
        <dbReference type="ARBA" id="ARBA00022692"/>
    </source>
</evidence>
<dbReference type="AlphaFoldDB" id="A0A4R3UYG2"/>
<dbReference type="Proteomes" id="UP000295110">
    <property type="component" value="Unassembled WGS sequence"/>
</dbReference>
<comment type="subcellular location">
    <subcellularLocation>
        <location evidence="1">Cell membrane</location>
        <topology evidence="1">Multi-pass membrane protein</topology>
    </subcellularLocation>
</comment>
<gene>
    <name evidence="7" type="ORF">EV671_1014110</name>
</gene>
<dbReference type="PANTHER" id="PTHR33931:SF2">
    <property type="entry name" value="HOLIN-LIKE PROTEIN CIDA"/>
    <property type="match status" value="1"/>
</dbReference>
<feature type="transmembrane region" description="Helical" evidence="6">
    <location>
        <begin position="89"/>
        <end position="112"/>
    </location>
</feature>
<keyword evidence="7" id="KW-0378">Hydrolase</keyword>
<reference evidence="7 8" key="1">
    <citation type="submission" date="2019-03" db="EMBL/GenBank/DDBJ databases">
        <title>Genomic Encyclopedia of Type Strains, Phase IV (KMG-IV): sequencing the most valuable type-strain genomes for metagenomic binning, comparative biology and taxonomic classification.</title>
        <authorList>
            <person name="Goeker M."/>
        </authorList>
    </citation>
    <scope>NUCLEOTIDE SEQUENCE [LARGE SCALE GENOMIC DNA]</scope>
    <source>
        <strain evidence="7 8">DSM 654</strain>
    </source>
</reference>
<evidence type="ECO:0000256" key="2">
    <source>
        <dbReference type="ARBA" id="ARBA00022475"/>
    </source>
</evidence>
<keyword evidence="4 6" id="KW-1133">Transmembrane helix</keyword>
<keyword evidence="8" id="KW-1185">Reference proteome</keyword>
<dbReference type="GO" id="GO:0005886">
    <property type="term" value="C:plasma membrane"/>
    <property type="evidence" value="ECO:0007669"/>
    <property type="project" value="UniProtKB-SubCell"/>
</dbReference>
<comment type="caution">
    <text evidence="7">The sequence shown here is derived from an EMBL/GenBank/DDBJ whole genome shotgun (WGS) entry which is preliminary data.</text>
</comment>
<evidence type="ECO:0000256" key="1">
    <source>
        <dbReference type="ARBA" id="ARBA00004651"/>
    </source>
</evidence>
<evidence type="ECO:0000256" key="6">
    <source>
        <dbReference type="SAM" id="Phobius"/>
    </source>
</evidence>
<proteinExistence type="predicted"/>
<feature type="transmembrane region" description="Helical" evidence="6">
    <location>
        <begin position="29"/>
        <end position="48"/>
    </location>
</feature>
<organism evidence="7 8">
    <name type="scientific">Roseateles saccharophilus</name>
    <name type="common">Pseudomonas saccharophila</name>
    <dbReference type="NCBI Taxonomy" id="304"/>
    <lineage>
        <taxon>Bacteria</taxon>
        <taxon>Pseudomonadati</taxon>
        <taxon>Pseudomonadota</taxon>
        <taxon>Betaproteobacteria</taxon>
        <taxon>Burkholderiales</taxon>
        <taxon>Sphaerotilaceae</taxon>
        <taxon>Roseateles</taxon>
    </lineage>
</organism>
<dbReference type="EMBL" id="SMBU01000014">
    <property type="protein sequence ID" value="TCU96232.1"/>
    <property type="molecule type" value="Genomic_DNA"/>
</dbReference>
<accession>A0A4R3UYG2</accession>
<dbReference type="GO" id="GO:0016787">
    <property type="term" value="F:hydrolase activity"/>
    <property type="evidence" value="ECO:0007669"/>
    <property type="project" value="UniProtKB-KW"/>
</dbReference>
<evidence type="ECO:0000313" key="7">
    <source>
        <dbReference type="EMBL" id="TCU96232.1"/>
    </source>
</evidence>
<sequence>MSVQLLRGLTLLLIAQALGEVLVRLSHAPLPGPVLGLLLMLLALRWGPLRDTVQPAAEGLLGHLSLLFVPVGVGVMTHLHLIGEFGLRLLLAVVLSTGLGLAVTAWVLRALLARERKV</sequence>
<dbReference type="Pfam" id="PF03788">
    <property type="entry name" value="LrgA"/>
    <property type="match status" value="1"/>
</dbReference>
<name>A0A4R3UYG2_ROSSA</name>
<keyword evidence="2" id="KW-1003">Cell membrane</keyword>
<dbReference type="InterPro" id="IPR005538">
    <property type="entry name" value="LrgA/CidA"/>
</dbReference>
<keyword evidence="5 6" id="KW-0472">Membrane</keyword>
<evidence type="ECO:0000256" key="4">
    <source>
        <dbReference type="ARBA" id="ARBA00022989"/>
    </source>
</evidence>
<protein>
    <submittedName>
        <fullName evidence="7">Putative effector of murein hydrolase LrgA (UPF0299 family)</fullName>
    </submittedName>
</protein>
<evidence type="ECO:0000313" key="8">
    <source>
        <dbReference type="Proteomes" id="UP000295110"/>
    </source>
</evidence>
<feature type="transmembrane region" description="Helical" evidence="6">
    <location>
        <begin position="60"/>
        <end position="83"/>
    </location>
</feature>